<keyword evidence="2" id="KW-1185">Reference proteome</keyword>
<accession>E3GJA4</accession>
<gene>
    <name evidence="1" type="ordered locus">ELI_0725</name>
</gene>
<organism evidence="1 2">
    <name type="scientific">Eubacterium callanderi</name>
    <dbReference type="NCBI Taxonomy" id="53442"/>
    <lineage>
        <taxon>Bacteria</taxon>
        <taxon>Bacillati</taxon>
        <taxon>Bacillota</taxon>
        <taxon>Clostridia</taxon>
        <taxon>Eubacteriales</taxon>
        <taxon>Eubacteriaceae</taxon>
        <taxon>Eubacterium</taxon>
    </lineage>
</organism>
<dbReference type="AlphaFoldDB" id="E3GJA4"/>
<name>E3GJA4_9FIRM</name>
<protein>
    <submittedName>
        <fullName evidence="1">Uncharacterized protein</fullName>
    </submittedName>
</protein>
<reference key="1">
    <citation type="submission" date="2010-09" db="EMBL/GenBank/DDBJ databases">
        <authorList>
            <person name="Roh H."/>
            <person name="Ko H.-J."/>
            <person name="Kim D."/>
            <person name="Choi D.G."/>
            <person name="Park S."/>
            <person name="Kim S."/>
            <person name="Kim K.H."/>
            <person name="Chang I.S."/>
            <person name="Choi I.-G."/>
        </authorList>
    </citation>
    <scope>NUCLEOTIDE SEQUENCE</scope>
    <source>
        <strain>KIST612</strain>
    </source>
</reference>
<proteinExistence type="predicted"/>
<dbReference type="EMBL" id="CP002273">
    <property type="protein sequence ID" value="ADO35739.1"/>
    <property type="molecule type" value="Genomic_DNA"/>
</dbReference>
<dbReference type="Proteomes" id="UP000006873">
    <property type="component" value="Chromosome"/>
</dbReference>
<dbReference type="HOGENOM" id="CLU_3343812_0_0_9"/>
<evidence type="ECO:0000313" key="2">
    <source>
        <dbReference type="Proteomes" id="UP000006873"/>
    </source>
</evidence>
<reference evidence="1 2" key="2">
    <citation type="journal article" date="2011" name="J. Bacteriol.">
        <title>Complete genome sequence of a carbon monoxide-utilizing acetogen, Eubacterium limosum KIST612.</title>
        <authorList>
            <person name="Roh H."/>
            <person name="Ko H.J."/>
            <person name="Kim D."/>
            <person name="Choi D.G."/>
            <person name="Park S."/>
            <person name="Kim S."/>
            <person name="Chang I.S."/>
            <person name="Choi I.G."/>
        </authorList>
    </citation>
    <scope>NUCLEOTIDE SEQUENCE [LARGE SCALE GENOMIC DNA]</scope>
    <source>
        <strain evidence="1 2">KIST612</strain>
    </source>
</reference>
<evidence type="ECO:0000313" key="1">
    <source>
        <dbReference type="EMBL" id="ADO35739.1"/>
    </source>
</evidence>
<dbReference type="KEGG" id="elm:ELI_0725"/>
<sequence>MWLLILLFDVCYNAVETLKVIFFVIDYDIIIPPFLDL</sequence>